<protein>
    <submittedName>
        <fullName evidence="3">15014_t:CDS:1</fullName>
    </submittedName>
</protein>
<evidence type="ECO:0000313" key="3">
    <source>
        <dbReference type="EMBL" id="CAG8445433.1"/>
    </source>
</evidence>
<feature type="compositionally biased region" description="Basic and acidic residues" evidence="1">
    <location>
        <begin position="1"/>
        <end position="11"/>
    </location>
</feature>
<keyword evidence="4" id="KW-1185">Reference proteome</keyword>
<dbReference type="InterPro" id="IPR001810">
    <property type="entry name" value="F-box_dom"/>
</dbReference>
<proteinExistence type="predicted"/>
<evidence type="ECO:0000313" key="4">
    <source>
        <dbReference type="Proteomes" id="UP000789570"/>
    </source>
</evidence>
<dbReference type="OrthoDB" id="2322499at2759"/>
<organism evidence="3 4">
    <name type="scientific">Funneliformis caledonium</name>
    <dbReference type="NCBI Taxonomy" id="1117310"/>
    <lineage>
        <taxon>Eukaryota</taxon>
        <taxon>Fungi</taxon>
        <taxon>Fungi incertae sedis</taxon>
        <taxon>Mucoromycota</taxon>
        <taxon>Glomeromycotina</taxon>
        <taxon>Glomeromycetes</taxon>
        <taxon>Glomerales</taxon>
        <taxon>Glomeraceae</taxon>
        <taxon>Funneliformis</taxon>
    </lineage>
</organism>
<dbReference type="PROSITE" id="PS50181">
    <property type="entry name" value="FBOX"/>
    <property type="match status" value="1"/>
</dbReference>
<dbReference type="Pfam" id="PF12937">
    <property type="entry name" value="F-box-like"/>
    <property type="match status" value="1"/>
</dbReference>
<gene>
    <name evidence="3" type="ORF">FCALED_LOCUS860</name>
</gene>
<dbReference type="Gene3D" id="1.20.1280.50">
    <property type="match status" value="1"/>
</dbReference>
<sequence>MQNQSVKEEIKMGLTDTTSSKEKETTQKPTYSSSQLLSLPQELFMDICENLHPKDLYTLSLVCKQFRIILWSNSTNTQQIWCNSRSKFLKSNIKLPNSLTEQKFIWLGFLGHNCQYCGQDLEDNNRRRFWEFKVLVCSKCADEKSICDINFRNDLNYLMNATSPGYYGTNPYYWKSDVSRVVDEYNSLSEDEREGWIKNKQAELRDDIQVIEALRTQETEINLNKFLCNILSR</sequence>
<dbReference type="SMART" id="SM00256">
    <property type="entry name" value="FBOX"/>
    <property type="match status" value="1"/>
</dbReference>
<dbReference type="SUPFAM" id="SSF81383">
    <property type="entry name" value="F-box domain"/>
    <property type="match status" value="1"/>
</dbReference>
<evidence type="ECO:0000256" key="1">
    <source>
        <dbReference type="SAM" id="MobiDB-lite"/>
    </source>
</evidence>
<evidence type="ECO:0000259" key="2">
    <source>
        <dbReference type="PROSITE" id="PS50181"/>
    </source>
</evidence>
<dbReference type="AlphaFoldDB" id="A0A9N8V6H8"/>
<accession>A0A9N8V6H8</accession>
<dbReference type="InterPro" id="IPR036047">
    <property type="entry name" value="F-box-like_dom_sf"/>
</dbReference>
<feature type="region of interest" description="Disordered" evidence="1">
    <location>
        <begin position="1"/>
        <end position="31"/>
    </location>
</feature>
<reference evidence="3" key="1">
    <citation type="submission" date="2021-06" db="EMBL/GenBank/DDBJ databases">
        <authorList>
            <person name="Kallberg Y."/>
            <person name="Tangrot J."/>
            <person name="Rosling A."/>
        </authorList>
    </citation>
    <scope>NUCLEOTIDE SEQUENCE</scope>
    <source>
        <strain evidence="3">UK204</strain>
    </source>
</reference>
<dbReference type="Proteomes" id="UP000789570">
    <property type="component" value="Unassembled WGS sequence"/>
</dbReference>
<name>A0A9N8V6H8_9GLOM</name>
<comment type="caution">
    <text evidence="3">The sequence shown here is derived from an EMBL/GenBank/DDBJ whole genome shotgun (WGS) entry which is preliminary data.</text>
</comment>
<dbReference type="CDD" id="cd09917">
    <property type="entry name" value="F-box_SF"/>
    <property type="match status" value="1"/>
</dbReference>
<feature type="domain" description="F-box" evidence="2">
    <location>
        <begin position="33"/>
        <end position="84"/>
    </location>
</feature>
<dbReference type="EMBL" id="CAJVPQ010000097">
    <property type="protein sequence ID" value="CAG8445433.1"/>
    <property type="molecule type" value="Genomic_DNA"/>
</dbReference>